<feature type="region of interest" description="Disordered" evidence="1">
    <location>
        <begin position="42"/>
        <end position="68"/>
    </location>
</feature>
<dbReference type="EMBL" id="AGNL01046438">
    <property type="protein sequence ID" value="EJK47950.1"/>
    <property type="molecule type" value="Genomic_DNA"/>
</dbReference>
<organism evidence="3 4">
    <name type="scientific">Thalassiosira oceanica</name>
    <name type="common">Marine diatom</name>
    <dbReference type="NCBI Taxonomy" id="159749"/>
    <lineage>
        <taxon>Eukaryota</taxon>
        <taxon>Sar</taxon>
        <taxon>Stramenopiles</taxon>
        <taxon>Ochrophyta</taxon>
        <taxon>Bacillariophyta</taxon>
        <taxon>Coscinodiscophyceae</taxon>
        <taxon>Thalassiosirophycidae</taxon>
        <taxon>Thalassiosirales</taxon>
        <taxon>Thalassiosiraceae</taxon>
        <taxon>Thalassiosira</taxon>
    </lineage>
</organism>
<proteinExistence type="predicted"/>
<sequence length="373" mass="40886">MPGQHSMMRSLCLASALVKLTTGSASAIDNYQLWDAGRKLGKNAKGGKGSRKSKAKKTKAPTPSPTRSENCNLFNDYMAEGIWENFDAFESVFNIPNMRGAEVFSVLPDLSSNLADYFEKIDRSKKVDSSDDETYYVEVLTELGKNDALADGMLFGDNGYDNPGHGGIGNHDVVEVTKPVVMSIWGQFYARKRSDGKVPLSCDTDPSIDDPACEFLSGASNLGNPWYSFFDDSRDMSVVQSKNEVSQTCWSDGNNPWEVVMNQGMVCTFEPGVLMLAGVGLWRATKGPLQEEDGENICEAGTDWDHPQKVVKPDVYQYLIANGSYDANPNSCYVCNIGDKVDVNDVYDDYETKCKPVNFASAGQAANSNVFTL</sequence>
<evidence type="ECO:0000256" key="1">
    <source>
        <dbReference type="SAM" id="MobiDB-lite"/>
    </source>
</evidence>
<protein>
    <submittedName>
        <fullName evidence="3">Uncharacterized protein</fullName>
    </submittedName>
</protein>
<dbReference type="Proteomes" id="UP000266841">
    <property type="component" value="Unassembled WGS sequence"/>
</dbReference>
<feature type="chain" id="PRO_5003836078" evidence="2">
    <location>
        <begin position="28"/>
        <end position="373"/>
    </location>
</feature>
<name>K0R5D6_THAOC</name>
<feature type="compositionally biased region" description="Basic residues" evidence="1">
    <location>
        <begin position="48"/>
        <end position="59"/>
    </location>
</feature>
<feature type="signal peptide" evidence="2">
    <location>
        <begin position="1"/>
        <end position="27"/>
    </location>
</feature>
<dbReference type="AlphaFoldDB" id="K0R5D6"/>
<evidence type="ECO:0000313" key="3">
    <source>
        <dbReference type="EMBL" id="EJK47950.1"/>
    </source>
</evidence>
<evidence type="ECO:0000313" key="4">
    <source>
        <dbReference type="Proteomes" id="UP000266841"/>
    </source>
</evidence>
<keyword evidence="4" id="KW-1185">Reference proteome</keyword>
<accession>K0R5D6</accession>
<gene>
    <name evidence="3" type="ORF">THAOC_33295</name>
</gene>
<keyword evidence="2" id="KW-0732">Signal</keyword>
<comment type="caution">
    <text evidence="3">The sequence shown here is derived from an EMBL/GenBank/DDBJ whole genome shotgun (WGS) entry which is preliminary data.</text>
</comment>
<evidence type="ECO:0000256" key="2">
    <source>
        <dbReference type="SAM" id="SignalP"/>
    </source>
</evidence>
<reference evidence="3 4" key="1">
    <citation type="journal article" date="2012" name="Genome Biol.">
        <title>Genome and low-iron response of an oceanic diatom adapted to chronic iron limitation.</title>
        <authorList>
            <person name="Lommer M."/>
            <person name="Specht M."/>
            <person name="Roy A.S."/>
            <person name="Kraemer L."/>
            <person name="Andreson R."/>
            <person name="Gutowska M.A."/>
            <person name="Wolf J."/>
            <person name="Bergner S.V."/>
            <person name="Schilhabel M.B."/>
            <person name="Klostermeier U.C."/>
            <person name="Beiko R.G."/>
            <person name="Rosenstiel P."/>
            <person name="Hippler M."/>
            <person name="Laroche J."/>
        </authorList>
    </citation>
    <scope>NUCLEOTIDE SEQUENCE [LARGE SCALE GENOMIC DNA]</scope>
    <source>
        <strain evidence="3 4">CCMP1005</strain>
    </source>
</reference>